<evidence type="ECO:0000259" key="1">
    <source>
        <dbReference type="Pfam" id="PF03184"/>
    </source>
</evidence>
<dbReference type="PANTHER" id="PTHR11505">
    <property type="entry name" value="L1 TRANSPOSABLE ELEMENT-RELATED"/>
    <property type="match status" value="1"/>
</dbReference>
<dbReference type="InterPro" id="IPR042566">
    <property type="entry name" value="L1_C"/>
</dbReference>
<dbReference type="Pfam" id="PF03184">
    <property type="entry name" value="DDE_1"/>
    <property type="match status" value="1"/>
</dbReference>
<sequence>MQARREWQEIVKVMNSKILQPRVLYPAKLTFRIEGQLKSFTDKKKLKEFVNTKPNDPSRAEKRTRGKGHCEFLKGDQGSSCCSHPLLALAPIAPCHQQTTKEEYEVVNKDNGSDKSNFPEKEPTTLLSADNEAVDFKLKPIVTYYSKNPRILTDFAKSTLPTYCSEKRDSFQNITAHRQCTWSPKSSDGDVHKIYVFFLPANTASILQPMYQGVISTLKSYYLRNTFHKAIAAIGGGSSNVSGLSKLQTFWKGFTILYDIKNICDSWKMSKY</sequence>
<evidence type="ECO:0000259" key="2">
    <source>
        <dbReference type="Pfam" id="PF17490"/>
    </source>
</evidence>
<evidence type="ECO:0008006" key="5">
    <source>
        <dbReference type="Google" id="ProtNLM"/>
    </source>
</evidence>
<accession>A0AA40ICW9</accession>
<organism evidence="3 4">
    <name type="scientific">Cnephaeus nilssonii</name>
    <name type="common">Northern bat</name>
    <name type="synonym">Eptesicus nilssonii</name>
    <dbReference type="NCBI Taxonomy" id="3371016"/>
    <lineage>
        <taxon>Eukaryota</taxon>
        <taxon>Metazoa</taxon>
        <taxon>Chordata</taxon>
        <taxon>Craniata</taxon>
        <taxon>Vertebrata</taxon>
        <taxon>Euteleostomi</taxon>
        <taxon>Mammalia</taxon>
        <taxon>Eutheria</taxon>
        <taxon>Laurasiatheria</taxon>
        <taxon>Chiroptera</taxon>
        <taxon>Yangochiroptera</taxon>
        <taxon>Vespertilionidae</taxon>
        <taxon>Cnephaeus</taxon>
    </lineage>
</organism>
<keyword evidence="4" id="KW-1185">Reference proteome</keyword>
<proteinExistence type="predicted"/>
<comment type="caution">
    <text evidence="3">The sequence shown here is derived from an EMBL/GenBank/DDBJ whole genome shotgun (WGS) entry which is preliminary data.</text>
</comment>
<dbReference type="GO" id="GO:0003676">
    <property type="term" value="F:nucleic acid binding"/>
    <property type="evidence" value="ECO:0007669"/>
    <property type="project" value="InterPro"/>
</dbReference>
<dbReference type="Proteomes" id="UP001177744">
    <property type="component" value="Unassembled WGS sequence"/>
</dbReference>
<feature type="domain" description="L1 transposable element dsRBD-like" evidence="2">
    <location>
        <begin position="1"/>
        <end position="54"/>
    </location>
</feature>
<dbReference type="Gene3D" id="3.30.250.20">
    <property type="entry name" value="L1 transposable element, C-terminal domain"/>
    <property type="match status" value="1"/>
</dbReference>
<dbReference type="InterPro" id="IPR004244">
    <property type="entry name" value="Transposase_22"/>
</dbReference>
<feature type="domain" description="DDE-1" evidence="1">
    <location>
        <begin position="186"/>
        <end position="268"/>
    </location>
</feature>
<dbReference type="InterPro" id="IPR035300">
    <property type="entry name" value="L1_dsRBD"/>
</dbReference>
<reference evidence="3" key="1">
    <citation type="submission" date="2023-06" db="EMBL/GenBank/DDBJ databases">
        <title>Reference genome for the Northern bat (Eptesicus nilssonii), a most northern bat species.</title>
        <authorList>
            <person name="Laine V.N."/>
            <person name="Pulliainen A.T."/>
            <person name="Lilley T.M."/>
        </authorList>
    </citation>
    <scope>NUCLEOTIDE SEQUENCE</scope>
    <source>
        <strain evidence="3">BLF_Eptnil</strain>
        <tissue evidence="3">Kidney</tissue>
    </source>
</reference>
<dbReference type="AlphaFoldDB" id="A0AA40ICW9"/>
<name>A0AA40ICW9_CNENI</name>
<dbReference type="Pfam" id="PF17490">
    <property type="entry name" value="Tnp_22_dsRBD"/>
    <property type="match status" value="1"/>
</dbReference>
<dbReference type="InterPro" id="IPR004875">
    <property type="entry name" value="DDE_SF_endonuclease_dom"/>
</dbReference>
<evidence type="ECO:0000313" key="4">
    <source>
        <dbReference type="Proteomes" id="UP001177744"/>
    </source>
</evidence>
<gene>
    <name evidence="3" type="ORF">QTO34_000801</name>
</gene>
<dbReference type="EMBL" id="JAULJE010000001">
    <property type="protein sequence ID" value="KAK1346941.1"/>
    <property type="molecule type" value="Genomic_DNA"/>
</dbReference>
<evidence type="ECO:0000313" key="3">
    <source>
        <dbReference type="EMBL" id="KAK1346941.1"/>
    </source>
</evidence>
<protein>
    <recommendedName>
        <fullName evidence="5">DDE-1 domain-containing protein</fullName>
    </recommendedName>
</protein>